<sequence>MDIKTYIEIGEKKAGKQIELARILGVRDSTLRLAKTGHAGLPAAICYQLAEYIGEEIGNVVAASNLVTEKDEKRRKVFEDYLKKSGENAARMIVGGLVISILSMTPQGPAEAASNGKIYENVNYTKLYVHVAGIKTPEDFRYVKSKLIAVFLILGCSE</sequence>
<evidence type="ECO:0000313" key="1">
    <source>
        <dbReference type="EMBL" id="SFU27247.1"/>
    </source>
</evidence>
<evidence type="ECO:0000313" key="2">
    <source>
        <dbReference type="Proteomes" id="UP000183926"/>
    </source>
</evidence>
<reference evidence="1 2" key="1">
    <citation type="submission" date="2016-10" db="EMBL/GenBank/DDBJ databases">
        <authorList>
            <person name="de Groot N.N."/>
        </authorList>
    </citation>
    <scope>NUCLEOTIDE SEQUENCE [LARGE SCALE GENOMIC DNA]</scope>
    <source>
        <strain evidence="1 2">Nm24</strain>
    </source>
</reference>
<accession>A0A1I7ETH6</accession>
<name>A0A1I7ETH6_9PROT</name>
<dbReference type="AlphaFoldDB" id="A0A1I7ETH6"/>
<dbReference type="EMBL" id="FPBL01000001">
    <property type="protein sequence ID" value="SFU27247.1"/>
    <property type="molecule type" value="Genomic_DNA"/>
</dbReference>
<dbReference type="OrthoDB" id="8547694at2"/>
<protein>
    <submittedName>
        <fullName evidence="1">Uncharacterized protein</fullName>
    </submittedName>
</protein>
<dbReference type="RefSeq" id="WP_074925694.1">
    <property type="nucleotide sequence ID" value="NZ_FPBL01000001.1"/>
</dbReference>
<proteinExistence type="predicted"/>
<gene>
    <name evidence="1" type="ORF">SAMN05216339_1013</name>
</gene>
<organism evidence="1 2">
    <name type="scientific">Nitrosomonas eutropha</name>
    <dbReference type="NCBI Taxonomy" id="916"/>
    <lineage>
        <taxon>Bacteria</taxon>
        <taxon>Pseudomonadati</taxon>
        <taxon>Pseudomonadota</taxon>
        <taxon>Betaproteobacteria</taxon>
        <taxon>Nitrosomonadales</taxon>
        <taxon>Nitrosomonadaceae</taxon>
        <taxon>Nitrosomonas</taxon>
    </lineage>
</organism>
<dbReference type="Proteomes" id="UP000183926">
    <property type="component" value="Unassembled WGS sequence"/>
</dbReference>